<evidence type="ECO:0000313" key="2">
    <source>
        <dbReference type="Proteomes" id="UP001152795"/>
    </source>
</evidence>
<comment type="caution">
    <text evidence="1">The sequence shown here is derived from an EMBL/GenBank/DDBJ whole genome shotgun (WGS) entry which is preliminary data.</text>
</comment>
<dbReference type="Proteomes" id="UP001152795">
    <property type="component" value="Unassembled WGS sequence"/>
</dbReference>
<dbReference type="AlphaFoldDB" id="A0A6S7K378"/>
<dbReference type="EMBL" id="CACRXK020025969">
    <property type="protein sequence ID" value="CAB4039856.1"/>
    <property type="molecule type" value="Genomic_DNA"/>
</dbReference>
<reference evidence="1" key="1">
    <citation type="submission" date="2020-04" db="EMBL/GenBank/DDBJ databases">
        <authorList>
            <person name="Alioto T."/>
            <person name="Alioto T."/>
            <person name="Gomez Garrido J."/>
        </authorList>
    </citation>
    <scope>NUCLEOTIDE SEQUENCE</scope>
    <source>
        <strain evidence="1">A484AB</strain>
    </source>
</reference>
<name>A0A6S7K378_PARCT</name>
<gene>
    <name evidence="1" type="ORF">PACLA_8A002006</name>
</gene>
<evidence type="ECO:0000313" key="1">
    <source>
        <dbReference type="EMBL" id="CAB4039856.1"/>
    </source>
</evidence>
<accession>A0A6S7K378</accession>
<keyword evidence="2" id="KW-1185">Reference proteome</keyword>
<organism evidence="1 2">
    <name type="scientific">Paramuricea clavata</name>
    <name type="common">Red gorgonian</name>
    <name type="synonym">Violescent sea-whip</name>
    <dbReference type="NCBI Taxonomy" id="317549"/>
    <lineage>
        <taxon>Eukaryota</taxon>
        <taxon>Metazoa</taxon>
        <taxon>Cnidaria</taxon>
        <taxon>Anthozoa</taxon>
        <taxon>Octocorallia</taxon>
        <taxon>Malacalcyonacea</taxon>
        <taxon>Plexauridae</taxon>
        <taxon>Paramuricea</taxon>
    </lineage>
</organism>
<protein>
    <submittedName>
        <fullName evidence="1">Uncharacterized protein</fullName>
    </submittedName>
</protein>
<sequence length="164" mass="18279">MTSIFNLKNVSKCVGLLLMLSEISVQLDSCKMTGKTNYTIYVPLESSFSVNATYACTPPEEVKHVIWELKRTNFSRLAIVTLTPIPYTVFRSGIEATGTSSMCTLTVRNATMAYNGTLFARIQTRGRNTAVDAMHPQHFLKVKVIITGILISSMRFLPGLYVHH</sequence>
<proteinExistence type="predicted"/>